<accession>A0ABP3G1I8</accession>
<sequence>MSLIGWLIVACEIGFWIVIILGLLIRYIWKKEKLGFIFLALTPLIDLVLLIATSYDLLGGATANLAHGIAAIYIGVSIAYGKSMIQWADTRFQYYILKTREKPQKRFGLDHAKHEIAGWLKHVLAYLIGAALLLLMVYMINDHARTEALTHLLKIWTLVLGIDLAISVSYFVFPRKDSRNVHSNH</sequence>
<dbReference type="Proteomes" id="UP001500782">
    <property type="component" value="Unassembled WGS sequence"/>
</dbReference>
<reference evidence="3" key="1">
    <citation type="journal article" date="2019" name="Int. J. Syst. Evol. Microbiol.">
        <title>The Global Catalogue of Microorganisms (GCM) 10K type strain sequencing project: providing services to taxonomists for standard genome sequencing and annotation.</title>
        <authorList>
            <consortium name="The Broad Institute Genomics Platform"/>
            <consortium name="The Broad Institute Genome Sequencing Center for Infectious Disease"/>
            <person name="Wu L."/>
            <person name="Ma J."/>
        </authorList>
    </citation>
    <scope>NUCLEOTIDE SEQUENCE [LARGE SCALE GENOMIC DNA]</scope>
    <source>
        <strain evidence="3">JCM 9731</strain>
    </source>
</reference>
<evidence type="ECO:0000256" key="1">
    <source>
        <dbReference type="SAM" id="Phobius"/>
    </source>
</evidence>
<organism evidence="2 3">
    <name type="scientific">Bacillus carboniphilus</name>
    <dbReference type="NCBI Taxonomy" id="86663"/>
    <lineage>
        <taxon>Bacteria</taxon>
        <taxon>Bacillati</taxon>
        <taxon>Bacillota</taxon>
        <taxon>Bacilli</taxon>
        <taxon>Bacillales</taxon>
        <taxon>Bacillaceae</taxon>
        <taxon>Bacillus</taxon>
    </lineage>
</organism>
<feature type="transmembrane region" description="Helical" evidence="1">
    <location>
        <begin position="36"/>
        <end position="55"/>
    </location>
</feature>
<keyword evidence="3" id="KW-1185">Reference proteome</keyword>
<feature type="transmembrane region" description="Helical" evidence="1">
    <location>
        <begin position="6"/>
        <end position="29"/>
    </location>
</feature>
<protein>
    <recommendedName>
        <fullName evidence="4">Integral inner membrane protein</fullName>
    </recommendedName>
</protein>
<proteinExistence type="predicted"/>
<comment type="caution">
    <text evidence="2">The sequence shown here is derived from an EMBL/GenBank/DDBJ whole genome shotgun (WGS) entry which is preliminary data.</text>
</comment>
<name>A0ABP3G1I8_9BACI</name>
<feature type="transmembrane region" description="Helical" evidence="1">
    <location>
        <begin position="61"/>
        <end position="81"/>
    </location>
</feature>
<gene>
    <name evidence="2" type="ORF">GCM10008967_21330</name>
</gene>
<evidence type="ECO:0000313" key="2">
    <source>
        <dbReference type="EMBL" id="GAA0330557.1"/>
    </source>
</evidence>
<feature type="transmembrane region" description="Helical" evidence="1">
    <location>
        <begin position="153"/>
        <end position="173"/>
    </location>
</feature>
<keyword evidence="1" id="KW-1133">Transmembrane helix</keyword>
<keyword evidence="1" id="KW-0472">Membrane</keyword>
<feature type="transmembrane region" description="Helical" evidence="1">
    <location>
        <begin position="123"/>
        <end position="141"/>
    </location>
</feature>
<keyword evidence="1" id="KW-0812">Transmembrane</keyword>
<evidence type="ECO:0000313" key="3">
    <source>
        <dbReference type="Proteomes" id="UP001500782"/>
    </source>
</evidence>
<evidence type="ECO:0008006" key="4">
    <source>
        <dbReference type="Google" id="ProtNLM"/>
    </source>
</evidence>
<dbReference type="EMBL" id="BAAADJ010000021">
    <property type="protein sequence ID" value="GAA0330557.1"/>
    <property type="molecule type" value="Genomic_DNA"/>
</dbReference>
<dbReference type="RefSeq" id="WP_343798898.1">
    <property type="nucleotide sequence ID" value="NZ_BAAADJ010000021.1"/>
</dbReference>